<proteinExistence type="predicted"/>
<dbReference type="Proteomes" id="UP000886860">
    <property type="component" value="Unassembled WGS sequence"/>
</dbReference>
<evidence type="ECO:0000313" key="2">
    <source>
        <dbReference type="Proteomes" id="UP000886860"/>
    </source>
</evidence>
<evidence type="ECO:0000313" key="1">
    <source>
        <dbReference type="EMBL" id="HIT42936.1"/>
    </source>
</evidence>
<accession>A0A9D1GLD5</accession>
<reference evidence="1" key="2">
    <citation type="journal article" date="2021" name="PeerJ">
        <title>Extensive microbial diversity within the chicken gut microbiome revealed by metagenomics and culture.</title>
        <authorList>
            <person name="Gilroy R."/>
            <person name="Ravi A."/>
            <person name="Getino M."/>
            <person name="Pursley I."/>
            <person name="Horton D.L."/>
            <person name="Alikhan N.F."/>
            <person name="Baker D."/>
            <person name="Gharbi K."/>
            <person name="Hall N."/>
            <person name="Watson M."/>
            <person name="Adriaenssens E.M."/>
            <person name="Foster-Nyarko E."/>
            <person name="Jarju S."/>
            <person name="Secka A."/>
            <person name="Antonio M."/>
            <person name="Oren A."/>
            <person name="Chaudhuri R.R."/>
            <person name="La Ragione R."/>
            <person name="Hildebrand F."/>
            <person name="Pallen M.J."/>
        </authorList>
    </citation>
    <scope>NUCLEOTIDE SEQUENCE</scope>
    <source>
        <strain evidence="1">CHK123-3438</strain>
    </source>
</reference>
<dbReference type="EMBL" id="DVKS01000209">
    <property type="protein sequence ID" value="HIT42936.1"/>
    <property type="molecule type" value="Genomic_DNA"/>
</dbReference>
<sequence length="98" mass="10534">MAWLGIQTVSTTGDTPVQVELGVRCQQALIKNFGENDIWVGVESDATKTEGMARIPAGTAQVVGGNVNGPWPYEAFDTLYIISDASETDSVEVQPVQY</sequence>
<reference evidence="1" key="1">
    <citation type="submission" date="2020-10" db="EMBL/GenBank/DDBJ databases">
        <authorList>
            <person name="Gilroy R."/>
        </authorList>
    </citation>
    <scope>NUCLEOTIDE SEQUENCE</scope>
    <source>
        <strain evidence="1">CHK123-3438</strain>
    </source>
</reference>
<gene>
    <name evidence="1" type="ORF">IAB60_12735</name>
</gene>
<name>A0A9D1GLD5_9FIRM</name>
<comment type="caution">
    <text evidence="1">The sequence shown here is derived from an EMBL/GenBank/DDBJ whole genome shotgun (WGS) entry which is preliminary data.</text>
</comment>
<dbReference type="AlphaFoldDB" id="A0A9D1GLD5"/>
<protein>
    <submittedName>
        <fullName evidence="1">Uncharacterized protein</fullName>
    </submittedName>
</protein>
<organism evidence="1 2">
    <name type="scientific">Candidatus Caccovicinus merdipullorum</name>
    <dbReference type="NCBI Taxonomy" id="2840724"/>
    <lineage>
        <taxon>Bacteria</taxon>
        <taxon>Bacillati</taxon>
        <taxon>Bacillota</taxon>
        <taxon>Clostridia</taxon>
        <taxon>Eubacteriales</taxon>
        <taxon>Candidatus Caccovicinus</taxon>
    </lineage>
</organism>